<evidence type="ECO:0000313" key="2">
    <source>
        <dbReference type="WBParaSite" id="SPAL_0001309550.1"/>
    </source>
</evidence>
<dbReference type="STRING" id="174720.A0A0N5C567"/>
<evidence type="ECO:0000313" key="1">
    <source>
        <dbReference type="Proteomes" id="UP000046392"/>
    </source>
</evidence>
<name>A0A0N5C567_STREA</name>
<dbReference type="WBParaSite" id="SPAL_0001309550.1">
    <property type="protein sequence ID" value="SPAL_0001309550.1"/>
    <property type="gene ID" value="SPAL_0001309550"/>
</dbReference>
<dbReference type="AlphaFoldDB" id="A0A0N5C567"/>
<reference evidence="2" key="1">
    <citation type="submission" date="2017-02" db="UniProtKB">
        <authorList>
            <consortium name="WormBaseParasite"/>
        </authorList>
    </citation>
    <scope>IDENTIFICATION</scope>
</reference>
<organism evidence="1 2">
    <name type="scientific">Strongyloides papillosus</name>
    <name type="common">Intestinal threadworm</name>
    <dbReference type="NCBI Taxonomy" id="174720"/>
    <lineage>
        <taxon>Eukaryota</taxon>
        <taxon>Metazoa</taxon>
        <taxon>Ecdysozoa</taxon>
        <taxon>Nematoda</taxon>
        <taxon>Chromadorea</taxon>
        <taxon>Rhabditida</taxon>
        <taxon>Tylenchina</taxon>
        <taxon>Panagrolaimomorpha</taxon>
        <taxon>Strongyloidoidea</taxon>
        <taxon>Strongyloididae</taxon>
        <taxon>Strongyloides</taxon>
    </lineage>
</organism>
<sequence>MGFVKVPFGNLEHYYSKLILEHTRCPEDFERFVNGALMIIPRYCGTYKLNQNILVQYHYKEFYGDNLDYDSSSQYYYSRTTNFQDNNAPIVKSNCKRKYKYRDNDIDDKPRIKKVYLQDNYEYYQEYYEYNDMAYYNTVMI</sequence>
<accession>A0A0N5C567</accession>
<proteinExistence type="predicted"/>
<keyword evidence="1" id="KW-1185">Reference proteome</keyword>
<dbReference type="Proteomes" id="UP000046392">
    <property type="component" value="Unplaced"/>
</dbReference>
<protein>
    <submittedName>
        <fullName evidence="2">Astacin domain-containing protein</fullName>
    </submittedName>
</protein>